<dbReference type="GO" id="GO:0016151">
    <property type="term" value="F:nickel cation binding"/>
    <property type="evidence" value="ECO:0007669"/>
    <property type="project" value="InterPro"/>
</dbReference>
<dbReference type="Pfam" id="PF01155">
    <property type="entry name" value="HypA"/>
    <property type="match status" value="1"/>
</dbReference>
<sequence>MHESSLISGLIRQIESIVHPPPVRKVVGVTLRIGPLCATNPDHLRDHFLLAAKGTIAEGAELKVETIDDPADPNAASVILRSIEVEE</sequence>
<proteinExistence type="predicted"/>
<dbReference type="GO" id="GO:0051604">
    <property type="term" value="P:protein maturation"/>
    <property type="evidence" value="ECO:0007669"/>
    <property type="project" value="InterPro"/>
</dbReference>
<keyword evidence="3" id="KW-0862">Zinc</keyword>
<protein>
    <submittedName>
        <fullName evidence="4">Hydrogenase maturation nickel metallochaperone HypA</fullName>
    </submittedName>
</protein>
<keyword evidence="1" id="KW-0533">Nickel</keyword>
<gene>
    <name evidence="4" type="ORF">MNODULE_21235</name>
</gene>
<evidence type="ECO:0000313" key="4">
    <source>
        <dbReference type="EMBL" id="NKE73286.1"/>
    </source>
</evidence>
<organism evidence="4 5">
    <name type="scientific">Candidatus Manganitrophus noduliformans</name>
    <dbReference type="NCBI Taxonomy" id="2606439"/>
    <lineage>
        <taxon>Bacteria</taxon>
        <taxon>Pseudomonadati</taxon>
        <taxon>Nitrospirota</taxon>
        <taxon>Nitrospiria</taxon>
        <taxon>Candidatus Troglogloeales</taxon>
        <taxon>Candidatus Manganitrophaceae</taxon>
        <taxon>Candidatus Manganitrophus</taxon>
    </lineage>
</organism>
<reference evidence="4 5" key="1">
    <citation type="journal article" date="2020" name="Nature">
        <title>Bacterial chemolithoautotrophy via manganese oxidation.</title>
        <authorList>
            <person name="Yu H."/>
            <person name="Leadbetter J.R."/>
        </authorList>
    </citation>
    <scope>NUCLEOTIDE SEQUENCE [LARGE SCALE GENOMIC DNA]</scope>
    <source>
        <strain evidence="4 5">Mn-1</strain>
    </source>
</reference>
<dbReference type="Proteomes" id="UP000534783">
    <property type="component" value="Unassembled WGS sequence"/>
</dbReference>
<evidence type="ECO:0000256" key="3">
    <source>
        <dbReference type="ARBA" id="ARBA00022833"/>
    </source>
</evidence>
<dbReference type="EMBL" id="VTOW01000005">
    <property type="protein sequence ID" value="NKE73286.1"/>
    <property type="molecule type" value="Genomic_DNA"/>
</dbReference>
<dbReference type="InterPro" id="IPR000688">
    <property type="entry name" value="HypA/HybF"/>
</dbReference>
<dbReference type="RefSeq" id="WP_168063211.1">
    <property type="nucleotide sequence ID" value="NZ_VTOW01000005.1"/>
</dbReference>
<name>A0A7X6ICX3_9BACT</name>
<keyword evidence="5" id="KW-1185">Reference proteome</keyword>
<evidence type="ECO:0000256" key="2">
    <source>
        <dbReference type="ARBA" id="ARBA00022723"/>
    </source>
</evidence>
<comment type="caution">
    <text evidence="4">The sequence shown here is derived from an EMBL/GenBank/DDBJ whole genome shotgun (WGS) entry which is preliminary data.</text>
</comment>
<dbReference type="AlphaFoldDB" id="A0A7X6ICX3"/>
<dbReference type="Gene3D" id="3.30.2320.50">
    <property type="match status" value="1"/>
</dbReference>
<evidence type="ECO:0000313" key="5">
    <source>
        <dbReference type="Proteomes" id="UP000534783"/>
    </source>
</evidence>
<accession>A0A7X6ICX3</accession>
<evidence type="ECO:0000256" key="1">
    <source>
        <dbReference type="ARBA" id="ARBA00022596"/>
    </source>
</evidence>
<keyword evidence="2" id="KW-0479">Metal-binding</keyword>